<reference evidence="4 5" key="1">
    <citation type="submission" date="2020-03" db="EMBL/GenBank/DDBJ databases">
        <title>Roseomonas selenitidurans sp. nov. isolated from soil.</title>
        <authorList>
            <person name="Liu H."/>
        </authorList>
    </citation>
    <scope>NUCLEOTIDE SEQUENCE [LARGE SCALE GENOMIC DNA]</scope>
    <source>
        <strain evidence="4 5">JCM 15073</strain>
    </source>
</reference>
<keyword evidence="2" id="KW-0270">Exopolysaccharide synthesis</keyword>
<protein>
    <submittedName>
        <fullName evidence="4">Sugar transferase</fullName>
    </submittedName>
</protein>
<dbReference type="PANTHER" id="PTHR30576:SF0">
    <property type="entry name" value="UNDECAPRENYL-PHOSPHATE N-ACETYLGALACTOSAMINYL 1-PHOSPHATE TRANSFERASE-RELATED"/>
    <property type="match status" value="1"/>
</dbReference>
<dbReference type="PANTHER" id="PTHR30576">
    <property type="entry name" value="COLANIC BIOSYNTHESIS UDP-GLUCOSE LIPID CARRIER TRANSFERASE"/>
    <property type="match status" value="1"/>
</dbReference>
<dbReference type="RefSeq" id="WP_168048893.1">
    <property type="nucleotide sequence ID" value="NZ_JAATJR010000002.1"/>
</dbReference>
<feature type="domain" description="Bacterial sugar transferase" evidence="3">
    <location>
        <begin position="7"/>
        <end position="176"/>
    </location>
</feature>
<dbReference type="EMBL" id="JAAVTX010000002">
    <property type="protein sequence ID" value="NKE44682.1"/>
    <property type="molecule type" value="Genomic_DNA"/>
</dbReference>
<comment type="caution">
    <text evidence="4">The sequence shown here is derived from an EMBL/GenBank/DDBJ whole genome shotgun (WGS) entry which is preliminary data.</text>
</comment>
<proteinExistence type="inferred from homology"/>
<comment type="similarity">
    <text evidence="1">Belongs to the bacterial sugar transferase family.</text>
</comment>
<dbReference type="Proteomes" id="UP000765160">
    <property type="component" value="Unassembled WGS sequence"/>
</dbReference>
<evidence type="ECO:0000256" key="2">
    <source>
        <dbReference type="ARBA" id="ARBA00023169"/>
    </source>
</evidence>
<name>A0ABX1EX73_9PROT</name>
<gene>
    <name evidence="4" type="ORF">HB662_07830</name>
</gene>
<accession>A0ABX1EX73</accession>
<evidence type="ECO:0000259" key="3">
    <source>
        <dbReference type="Pfam" id="PF02397"/>
    </source>
</evidence>
<evidence type="ECO:0000313" key="4">
    <source>
        <dbReference type="EMBL" id="NKE44682.1"/>
    </source>
</evidence>
<dbReference type="Pfam" id="PF02397">
    <property type="entry name" value="Bac_transf"/>
    <property type="match status" value="1"/>
</dbReference>
<keyword evidence="4" id="KW-0808">Transferase</keyword>
<evidence type="ECO:0000313" key="5">
    <source>
        <dbReference type="Proteomes" id="UP000765160"/>
    </source>
</evidence>
<keyword evidence="5" id="KW-1185">Reference proteome</keyword>
<organism evidence="4 5">
    <name type="scientific">Falsiroseomonas frigidaquae</name>
    <dbReference type="NCBI Taxonomy" id="487318"/>
    <lineage>
        <taxon>Bacteria</taxon>
        <taxon>Pseudomonadati</taxon>
        <taxon>Pseudomonadota</taxon>
        <taxon>Alphaproteobacteria</taxon>
        <taxon>Acetobacterales</taxon>
        <taxon>Roseomonadaceae</taxon>
        <taxon>Falsiroseomonas</taxon>
    </lineage>
</organism>
<evidence type="ECO:0000256" key="1">
    <source>
        <dbReference type="ARBA" id="ARBA00006464"/>
    </source>
</evidence>
<dbReference type="GO" id="GO:0016740">
    <property type="term" value="F:transferase activity"/>
    <property type="evidence" value="ECO:0007669"/>
    <property type="project" value="UniProtKB-KW"/>
</dbReference>
<dbReference type="InterPro" id="IPR003362">
    <property type="entry name" value="Bact_transf"/>
</dbReference>
<sequence length="204" mass="21950">MYERFGKRLLDVVGALLLLGLLAPVFLAVAVAVRLRLGWPVLFVQPRAGRGGQPFTLLKFRSMAPGPAPDAERLTRFGQVLRASGLDELPQLVNVLRGEMSLVGPRPLPLSYLAHYSARQALGLRVRPGLVGPGVAAGRNAVAWPQRLELGAEYAAAPLRLHRDLWLALRSLLVLLRGQGATAPGHATMPAFAALPDGPRRQGE</sequence>